<dbReference type="Pfam" id="PF01569">
    <property type="entry name" value="PAP2"/>
    <property type="match status" value="1"/>
</dbReference>
<dbReference type="OrthoDB" id="8907274at2759"/>
<dbReference type="Gene3D" id="1.20.144.10">
    <property type="entry name" value="Phosphatidic acid phosphatase type 2/haloperoxidase"/>
    <property type="match status" value="1"/>
</dbReference>
<keyword evidence="4 6" id="KW-1133">Transmembrane helix</keyword>
<evidence type="ECO:0000313" key="9">
    <source>
        <dbReference type="Proteomes" id="UP000242188"/>
    </source>
</evidence>
<dbReference type="GO" id="GO:0006644">
    <property type="term" value="P:phospholipid metabolic process"/>
    <property type="evidence" value="ECO:0007669"/>
    <property type="project" value="InterPro"/>
</dbReference>
<keyword evidence="5 6" id="KW-0472">Membrane</keyword>
<feature type="transmembrane region" description="Helical" evidence="6">
    <location>
        <begin position="246"/>
        <end position="267"/>
    </location>
</feature>
<dbReference type="AlphaFoldDB" id="A0A210QDY8"/>
<feature type="domain" description="Phosphatidic acid phosphatase type 2/haloperoxidase" evidence="7">
    <location>
        <begin position="120"/>
        <end position="264"/>
    </location>
</feature>
<name>A0A210QDY8_MIZYE</name>
<keyword evidence="8" id="KW-0378">Hydrolase</keyword>
<dbReference type="GO" id="GO:0007165">
    <property type="term" value="P:signal transduction"/>
    <property type="evidence" value="ECO:0007669"/>
    <property type="project" value="TreeGrafter"/>
</dbReference>
<dbReference type="GO" id="GO:0005886">
    <property type="term" value="C:plasma membrane"/>
    <property type="evidence" value="ECO:0007669"/>
    <property type="project" value="TreeGrafter"/>
</dbReference>
<evidence type="ECO:0000313" key="8">
    <source>
        <dbReference type="EMBL" id="OWF46977.1"/>
    </source>
</evidence>
<feature type="transmembrane region" description="Helical" evidence="6">
    <location>
        <begin position="113"/>
        <end position="134"/>
    </location>
</feature>
<dbReference type="PANTHER" id="PTHR10165">
    <property type="entry name" value="LIPID PHOSPHATE PHOSPHATASE"/>
    <property type="match status" value="1"/>
</dbReference>
<keyword evidence="9" id="KW-1185">Reference proteome</keyword>
<evidence type="ECO:0000256" key="2">
    <source>
        <dbReference type="ARBA" id="ARBA00008816"/>
    </source>
</evidence>
<evidence type="ECO:0000259" key="7">
    <source>
        <dbReference type="SMART" id="SM00014"/>
    </source>
</evidence>
<sequence>MRGKREHSPRRGDSVCHRSCSLSTRKSVIRLIVDTILWLIVGLPILLLYKTGAPYHAGFFCDDQSLRYPYKKDTIPDPLLLGMGFFIPFFMMLMTEVIRCLTSRERSLANRDLLVFVKGACVFVFGFTVVEVFIQGFKFSIGRPRPHFFDVCRPNFSSINCSEGYVTNYECTGTSYSAKIMRESRFSFLSGHAAFSMYGAIFTSLYLEKRVRVTYSLVLKPVIQLSLVVLSLACSLTRYYDYKHHVSDIIAGLLLGTCNAVFIYKALGEKVLQDRNCKQVTLNLPRFEKPNMSGEARTPTPLLLRQDSSFTSADSRDYLCNNGHIRRTDIV</sequence>
<gene>
    <name evidence="8" type="ORF">KP79_PYT01370</name>
</gene>
<feature type="transmembrane region" description="Helical" evidence="6">
    <location>
        <begin position="219"/>
        <end position="240"/>
    </location>
</feature>
<dbReference type="Proteomes" id="UP000242188">
    <property type="component" value="Unassembled WGS sequence"/>
</dbReference>
<dbReference type="GO" id="GO:0046839">
    <property type="term" value="P:phospholipid dephosphorylation"/>
    <property type="evidence" value="ECO:0007669"/>
    <property type="project" value="TreeGrafter"/>
</dbReference>
<dbReference type="PANTHER" id="PTHR10165:SF103">
    <property type="entry name" value="PHOSPHOLIPID PHOSPHATASE HOMOLOG 1.2 HOMOLOG"/>
    <property type="match status" value="1"/>
</dbReference>
<comment type="subcellular location">
    <subcellularLocation>
        <location evidence="1">Membrane</location>
        <topology evidence="1">Multi-pass membrane protein</topology>
    </subcellularLocation>
</comment>
<dbReference type="InterPro" id="IPR000326">
    <property type="entry name" value="PAP2/HPO"/>
</dbReference>
<evidence type="ECO:0000256" key="4">
    <source>
        <dbReference type="ARBA" id="ARBA00022989"/>
    </source>
</evidence>
<evidence type="ECO:0000256" key="1">
    <source>
        <dbReference type="ARBA" id="ARBA00004141"/>
    </source>
</evidence>
<feature type="transmembrane region" description="Helical" evidence="6">
    <location>
        <begin position="28"/>
        <end position="49"/>
    </location>
</feature>
<comment type="similarity">
    <text evidence="2">Belongs to the PA-phosphatase related phosphoesterase family.</text>
</comment>
<dbReference type="STRING" id="6573.A0A210QDY8"/>
<evidence type="ECO:0000256" key="3">
    <source>
        <dbReference type="ARBA" id="ARBA00022692"/>
    </source>
</evidence>
<organism evidence="8 9">
    <name type="scientific">Mizuhopecten yessoensis</name>
    <name type="common">Japanese scallop</name>
    <name type="synonym">Patinopecten yessoensis</name>
    <dbReference type="NCBI Taxonomy" id="6573"/>
    <lineage>
        <taxon>Eukaryota</taxon>
        <taxon>Metazoa</taxon>
        <taxon>Spiralia</taxon>
        <taxon>Lophotrochozoa</taxon>
        <taxon>Mollusca</taxon>
        <taxon>Bivalvia</taxon>
        <taxon>Autobranchia</taxon>
        <taxon>Pteriomorphia</taxon>
        <taxon>Pectinida</taxon>
        <taxon>Pectinoidea</taxon>
        <taxon>Pectinidae</taxon>
        <taxon>Mizuhopecten</taxon>
    </lineage>
</organism>
<comment type="caution">
    <text evidence="8">The sequence shown here is derived from an EMBL/GenBank/DDBJ whole genome shotgun (WGS) entry which is preliminary data.</text>
</comment>
<dbReference type="SMART" id="SM00014">
    <property type="entry name" value="acidPPc"/>
    <property type="match status" value="1"/>
</dbReference>
<accession>A0A210QDY8</accession>
<dbReference type="GO" id="GO:0008195">
    <property type="term" value="F:phosphatidate phosphatase activity"/>
    <property type="evidence" value="ECO:0007669"/>
    <property type="project" value="TreeGrafter"/>
</dbReference>
<proteinExistence type="inferred from homology"/>
<feature type="transmembrane region" description="Helical" evidence="6">
    <location>
        <begin position="79"/>
        <end position="101"/>
    </location>
</feature>
<dbReference type="InterPro" id="IPR043216">
    <property type="entry name" value="PAP-like"/>
</dbReference>
<evidence type="ECO:0000256" key="6">
    <source>
        <dbReference type="SAM" id="Phobius"/>
    </source>
</evidence>
<reference evidence="8 9" key="1">
    <citation type="journal article" date="2017" name="Nat. Ecol. Evol.">
        <title>Scallop genome provides insights into evolution of bilaterian karyotype and development.</title>
        <authorList>
            <person name="Wang S."/>
            <person name="Zhang J."/>
            <person name="Jiao W."/>
            <person name="Li J."/>
            <person name="Xun X."/>
            <person name="Sun Y."/>
            <person name="Guo X."/>
            <person name="Huan P."/>
            <person name="Dong B."/>
            <person name="Zhang L."/>
            <person name="Hu X."/>
            <person name="Sun X."/>
            <person name="Wang J."/>
            <person name="Zhao C."/>
            <person name="Wang Y."/>
            <person name="Wang D."/>
            <person name="Huang X."/>
            <person name="Wang R."/>
            <person name="Lv J."/>
            <person name="Li Y."/>
            <person name="Zhang Z."/>
            <person name="Liu B."/>
            <person name="Lu W."/>
            <person name="Hui Y."/>
            <person name="Liang J."/>
            <person name="Zhou Z."/>
            <person name="Hou R."/>
            <person name="Li X."/>
            <person name="Liu Y."/>
            <person name="Li H."/>
            <person name="Ning X."/>
            <person name="Lin Y."/>
            <person name="Zhao L."/>
            <person name="Xing Q."/>
            <person name="Dou J."/>
            <person name="Li Y."/>
            <person name="Mao J."/>
            <person name="Guo H."/>
            <person name="Dou H."/>
            <person name="Li T."/>
            <person name="Mu C."/>
            <person name="Jiang W."/>
            <person name="Fu Q."/>
            <person name="Fu X."/>
            <person name="Miao Y."/>
            <person name="Liu J."/>
            <person name="Yu Q."/>
            <person name="Li R."/>
            <person name="Liao H."/>
            <person name="Li X."/>
            <person name="Kong Y."/>
            <person name="Jiang Z."/>
            <person name="Chourrout D."/>
            <person name="Li R."/>
            <person name="Bao Z."/>
        </authorList>
    </citation>
    <scope>NUCLEOTIDE SEQUENCE [LARGE SCALE GENOMIC DNA]</scope>
    <source>
        <strain evidence="8 9">PY_sf001</strain>
    </source>
</reference>
<protein>
    <submittedName>
        <fullName evidence="8">Lipid phosphate phosphohydrolase 1</fullName>
    </submittedName>
</protein>
<dbReference type="InterPro" id="IPR036938">
    <property type="entry name" value="PAP2/HPO_sf"/>
</dbReference>
<feature type="transmembrane region" description="Helical" evidence="6">
    <location>
        <begin position="186"/>
        <end position="207"/>
    </location>
</feature>
<keyword evidence="3 6" id="KW-0812">Transmembrane</keyword>
<dbReference type="SUPFAM" id="SSF48317">
    <property type="entry name" value="Acid phosphatase/Vanadium-dependent haloperoxidase"/>
    <property type="match status" value="1"/>
</dbReference>
<evidence type="ECO:0000256" key="5">
    <source>
        <dbReference type="ARBA" id="ARBA00023136"/>
    </source>
</evidence>
<dbReference type="CDD" id="cd03384">
    <property type="entry name" value="PAP2_wunen"/>
    <property type="match status" value="1"/>
</dbReference>
<dbReference type="EMBL" id="NEDP02004060">
    <property type="protein sequence ID" value="OWF46977.1"/>
    <property type="molecule type" value="Genomic_DNA"/>
</dbReference>